<dbReference type="PANTHER" id="PTHR46179:SF13">
    <property type="entry name" value="C2H2-TYPE DOMAIN-CONTAINING PROTEIN"/>
    <property type="match status" value="1"/>
</dbReference>
<evidence type="ECO:0000313" key="11">
    <source>
        <dbReference type="EMBL" id="EEH47350.1"/>
    </source>
</evidence>
<dbReference type="KEGG" id="pbn:PADG_03448"/>
<feature type="domain" description="C2H2-type" evidence="10">
    <location>
        <begin position="291"/>
        <end position="321"/>
    </location>
</feature>
<name>C1G578_PARBD</name>
<keyword evidence="4 9" id="KW-0863">Zinc-finger</keyword>
<dbReference type="InParanoid" id="C1G578"/>
<dbReference type="OrthoDB" id="654211at2759"/>
<comment type="subcellular location">
    <subcellularLocation>
        <location evidence="1">Nucleus</location>
    </subcellularLocation>
</comment>
<dbReference type="GO" id="GO:0008270">
    <property type="term" value="F:zinc ion binding"/>
    <property type="evidence" value="ECO:0007669"/>
    <property type="project" value="UniProtKB-KW"/>
</dbReference>
<dbReference type="InterPro" id="IPR036236">
    <property type="entry name" value="Znf_C2H2_sf"/>
</dbReference>
<dbReference type="AlphaFoldDB" id="C1G578"/>
<evidence type="ECO:0000256" key="2">
    <source>
        <dbReference type="ARBA" id="ARBA00022723"/>
    </source>
</evidence>
<keyword evidence="7" id="KW-0804">Transcription</keyword>
<proteinExistence type="predicted"/>
<reference evidence="11 12" key="1">
    <citation type="journal article" date="2011" name="PLoS Genet.">
        <title>Comparative genomic analysis of human fungal pathogens causing paracoccidioidomycosis.</title>
        <authorList>
            <person name="Desjardins C.A."/>
            <person name="Champion M.D."/>
            <person name="Holder J.W."/>
            <person name="Muszewska A."/>
            <person name="Goldberg J."/>
            <person name="Bailao A.M."/>
            <person name="Brigido M.M."/>
            <person name="Ferreira M.E."/>
            <person name="Garcia A.M."/>
            <person name="Grynberg M."/>
            <person name="Gujja S."/>
            <person name="Heiman D.I."/>
            <person name="Henn M.R."/>
            <person name="Kodira C.D."/>
            <person name="Leon-Narvaez H."/>
            <person name="Longo L.V."/>
            <person name="Ma L.J."/>
            <person name="Malavazi I."/>
            <person name="Matsuo A.L."/>
            <person name="Morais F.V."/>
            <person name="Pereira M."/>
            <person name="Rodriguez-Brito S."/>
            <person name="Sakthikumar S."/>
            <person name="Salem-Izacc S.M."/>
            <person name="Sykes S.M."/>
            <person name="Teixeira M.M."/>
            <person name="Vallejo M.C."/>
            <person name="Walter M.E."/>
            <person name="Yandava C."/>
            <person name="Young S."/>
            <person name="Zeng Q."/>
            <person name="Zucker J."/>
            <person name="Felipe M.S."/>
            <person name="Goldman G.H."/>
            <person name="Haas B.J."/>
            <person name="McEwen J.G."/>
            <person name="Nino-Vega G."/>
            <person name="Puccia R."/>
            <person name="San-Blas G."/>
            <person name="Soares C.M."/>
            <person name="Birren B.W."/>
            <person name="Cuomo C.A."/>
        </authorList>
    </citation>
    <scope>NUCLEOTIDE SEQUENCE [LARGE SCALE GENOMIC DNA]</scope>
    <source>
        <strain evidence="11 12">Pb18</strain>
    </source>
</reference>
<dbReference type="SMART" id="SM00355">
    <property type="entry name" value="ZnF_C2H2"/>
    <property type="match status" value="3"/>
</dbReference>
<dbReference type="EMBL" id="KN275959">
    <property type="protein sequence ID" value="EEH47350.1"/>
    <property type="molecule type" value="Genomic_DNA"/>
</dbReference>
<evidence type="ECO:0000256" key="3">
    <source>
        <dbReference type="ARBA" id="ARBA00022737"/>
    </source>
</evidence>
<gene>
    <name evidence="11" type="ORF">PADG_03448</name>
</gene>
<evidence type="ECO:0000256" key="7">
    <source>
        <dbReference type="ARBA" id="ARBA00023163"/>
    </source>
</evidence>
<evidence type="ECO:0000259" key="10">
    <source>
        <dbReference type="PROSITE" id="PS50157"/>
    </source>
</evidence>
<dbReference type="HOGENOM" id="CLU_057143_0_0_1"/>
<evidence type="ECO:0000256" key="1">
    <source>
        <dbReference type="ARBA" id="ARBA00004123"/>
    </source>
</evidence>
<dbReference type="eggNOG" id="KOG1721">
    <property type="taxonomic scope" value="Eukaryota"/>
</dbReference>
<evidence type="ECO:0000256" key="9">
    <source>
        <dbReference type="PROSITE-ProRule" id="PRU00042"/>
    </source>
</evidence>
<protein>
    <recommendedName>
        <fullName evidence="10">C2H2-type domain-containing protein</fullName>
    </recommendedName>
</protein>
<keyword evidence="2" id="KW-0479">Metal-binding</keyword>
<keyword evidence="3" id="KW-0677">Repeat</keyword>
<dbReference type="PROSITE" id="PS50157">
    <property type="entry name" value="ZINC_FINGER_C2H2_2"/>
    <property type="match status" value="3"/>
</dbReference>
<dbReference type="GO" id="GO:0005634">
    <property type="term" value="C:nucleus"/>
    <property type="evidence" value="ECO:0007669"/>
    <property type="project" value="UniProtKB-SubCell"/>
</dbReference>
<feature type="domain" description="C2H2-type" evidence="10">
    <location>
        <begin position="322"/>
        <end position="355"/>
    </location>
</feature>
<dbReference type="GO" id="GO:0006357">
    <property type="term" value="P:regulation of transcription by RNA polymerase II"/>
    <property type="evidence" value="ECO:0007669"/>
    <property type="project" value="TreeGrafter"/>
</dbReference>
<dbReference type="OMA" id="NSNCKSH"/>
<evidence type="ECO:0000313" key="12">
    <source>
        <dbReference type="Proteomes" id="UP000001628"/>
    </source>
</evidence>
<dbReference type="GeneID" id="22582750"/>
<feature type="domain" description="C2H2-type" evidence="10">
    <location>
        <begin position="261"/>
        <end position="288"/>
    </location>
</feature>
<keyword evidence="6" id="KW-0805">Transcription regulation</keyword>
<dbReference type="Pfam" id="PF00096">
    <property type="entry name" value="zf-C2H2"/>
    <property type="match status" value="2"/>
</dbReference>
<evidence type="ECO:0000256" key="5">
    <source>
        <dbReference type="ARBA" id="ARBA00022833"/>
    </source>
</evidence>
<dbReference type="SUPFAM" id="SSF57667">
    <property type="entry name" value="beta-beta-alpha zinc fingers"/>
    <property type="match status" value="2"/>
</dbReference>
<keyword evidence="12" id="KW-1185">Reference proteome</keyword>
<sequence length="411" mass="45791">MDLTPRSHATHSPHFYTSACHPIAVNASSPYPTPPQSCAQTAVLSANSPATAGLGIFSPSQISMCSPPQSLLQPPQEWQRECGPSHAFSPMGAISDLLPFEEAQSILHGTQLHSATSMLYSSPAHCGMAGNEMMQRFVASYHSGLHYQPVPVSRQGTGFSMSQQHQQHPQHPQHQQMGCTIPWNLGRDSNALPFDLEGSAENTKVENHNSERLMINNRILRIPLGSSRSHVAVSHGDAGKIQSSGIRKQARRNPYGAAGKYTCEKCGMKFTRNSNCKSHMKIHDPNRKFPYKCAAPQCTQKFTRKTDLERHVDSVHKKLRQHGCDQCGHYFARQDTLRRHREDGCRRELRQAQRKTADLPVVVDLIKPHQPPPVPYGDPISAYLETIDQKLNTSYLSPYLDDTANAYPQYL</sequence>
<dbReference type="VEuPathDB" id="FungiDB:PADG_03448"/>
<dbReference type="RefSeq" id="XP_010758869.1">
    <property type="nucleotide sequence ID" value="XM_010760567.1"/>
</dbReference>
<dbReference type="Gene3D" id="3.30.160.60">
    <property type="entry name" value="Classic Zinc Finger"/>
    <property type="match status" value="2"/>
</dbReference>
<keyword evidence="5" id="KW-0862">Zinc</keyword>
<dbReference type="InterPro" id="IPR013087">
    <property type="entry name" value="Znf_C2H2_type"/>
</dbReference>
<dbReference type="PROSITE" id="PS00028">
    <property type="entry name" value="ZINC_FINGER_C2H2_1"/>
    <property type="match status" value="2"/>
</dbReference>
<accession>C1G578</accession>
<evidence type="ECO:0000256" key="4">
    <source>
        <dbReference type="ARBA" id="ARBA00022771"/>
    </source>
</evidence>
<dbReference type="FunFam" id="3.30.160.60:FF:000100">
    <property type="entry name" value="Zinc finger 45-like"/>
    <property type="match status" value="1"/>
</dbReference>
<dbReference type="InterPro" id="IPR051061">
    <property type="entry name" value="Zinc_finger_trans_reg"/>
</dbReference>
<evidence type="ECO:0000256" key="6">
    <source>
        <dbReference type="ARBA" id="ARBA00023015"/>
    </source>
</evidence>
<dbReference type="PANTHER" id="PTHR46179">
    <property type="entry name" value="ZINC FINGER PROTEIN"/>
    <property type="match status" value="1"/>
</dbReference>
<evidence type="ECO:0000256" key="8">
    <source>
        <dbReference type="ARBA" id="ARBA00023242"/>
    </source>
</evidence>
<organism evidence="11 12">
    <name type="scientific">Paracoccidioides brasiliensis (strain Pb18)</name>
    <dbReference type="NCBI Taxonomy" id="502780"/>
    <lineage>
        <taxon>Eukaryota</taxon>
        <taxon>Fungi</taxon>
        <taxon>Dikarya</taxon>
        <taxon>Ascomycota</taxon>
        <taxon>Pezizomycotina</taxon>
        <taxon>Eurotiomycetes</taxon>
        <taxon>Eurotiomycetidae</taxon>
        <taxon>Onygenales</taxon>
        <taxon>Ajellomycetaceae</taxon>
        <taxon>Paracoccidioides</taxon>
    </lineage>
</organism>
<keyword evidence="8" id="KW-0539">Nucleus</keyword>
<dbReference type="Proteomes" id="UP000001628">
    <property type="component" value="Unassembled WGS sequence"/>
</dbReference>